<keyword evidence="3" id="KW-0732">Signal</keyword>
<name>A0A8H3HEW6_9AGAM</name>
<dbReference type="AlphaFoldDB" id="A0A8H3HEW6"/>
<dbReference type="Proteomes" id="UP000663861">
    <property type="component" value="Unassembled WGS sequence"/>
</dbReference>
<protein>
    <submittedName>
        <fullName evidence="4">Uncharacterized protein</fullName>
    </submittedName>
</protein>
<keyword evidence="2" id="KW-1133">Transmembrane helix</keyword>
<dbReference type="EMBL" id="CAJMWY010003446">
    <property type="protein sequence ID" value="CAE6502607.1"/>
    <property type="molecule type" value="Genomic_DNA"/>
</dbReference>
<evidence type="ECO:0000313" key="4">
    <source>
        <dbReference type="EMBL" id="CAE6502607.1"/>
    </source>
</evidence>
<comment type="caution">
    <text evidence="4">The sequence shown here is derived from an EMBL/GenBank/DDBJ whole genome shotgun (WGS) entry which is preliminary data.</text>
</comment>
<keyword evidence="2" id="KW-0812">Transmembrane</keyword>
<feature type="chain" id="PRO_5034427528" evidence="3">
    <location>
        <begin position="23"/>
        <end position="379"/>
    </location>
</feature>
<accession>A0A8H3HEW6</accession>
<evidence type="ECO:0000313" key="5">
    <source>
        <dbReference type="Proteomes" id="UP000663861"/>
    </source>
</evidence>
<organism evidence="4 5">
    <name type="scientific">Rhizoctonia solani</name>
    <dbReference type="NCBI Taxonomy" id="456999"/>
    <lineage>
        <taxon>Eukaryota</taxon>
        <taxon>Fungi</taxon>
        <taxon>Dikarya</taxon>
        <taxon>Basidiomycota</taxon>
        <taxon>Agaricomycotina</taxon>
        <taxon>Agaricomycetes</taxon>
        <taxon>Cantharellales</taxon>
        <taxon>Ceratobasidiaceae</taxon>
        <taxon>Rhizoctonia</taxon>
    </lineage>
</organism>
<reference evidence="4" key="1">
    <citation type="submission" date="2021-01" db="EMBL/GenBank/DDBJ databases">
        <authorList>
            <person name="Kaushik A."/>
        </authorList>
    </citation>
    <scope>NUCLEOTIDE SEQUENCE</scope>
    <source>
        <strain evidence="4">AG4-RS23</strain>
    </source>
</reference>
<evidence type="ECO:0000256" key="1">
    <source>
        <dbReference type="SAM" id="MobiDB-lite"/>
    </source>
</evidence>
<feature type="signal peptide" evidence="3">
    <location>
        <begin position="1"/>
        <end position="22"/>
    </location>
</feature>
<feature type="transmembrane region" description="Helical" evidence="2">
    <location>
        <begin position="212"/>
        <end position="241"/>
    </location>
</feature>
<feature type="region of interest" description="Disordered" evidence="1">
    <location>
        <begin position="332"/>
        <end position="379"/>
    </location>
</feature>
<sequence length="379" mass="41300">MLGFSTFKFVAISLVSIHGIRAGNTTCLNDSMDWFTQSVGETPCRVYERLRSLCVPGFQVGNMNYTAPGDRCVDQLGACCCNSVAFSLSMLCMSCQYGVGSGLNKNYGIDAPEGTYEQYLNKCSGPKNDSLPDQVQKAVCNTGLKIPSYAYRPSWISTGEWPSWISTGEWFSYYVRQAAEIQINSGENDTSARCNGLFANNTSNISTPQSGIYIPMGGVVGIAIGGFVLLCLSLVAGSFFGRWLARRGKNKEMVDLMEEDNRPEIAYEPYPYTTSATQPIAPGPILHDIHDDSEWAYSSYSSSDPVDAANTTLRPAPTFITTMPRQQKVGISLNGMHDGAGESSARPLLDQMHSSNELQAAPPSPLESELPPSYEPRRS</sequence>
<evidence type="ECO:0000256" key="2">
    <source>
        <dbReference type="SAM" id="Phobius"/>
    </source>
</evidence>
<gene>
    <name evidence="4" type="ORF">RDB_LOCUS124459</name>
</gene>
<keyword evidence="2" id="KW-0472">Membrane</keyword>
<proteinExistence type="predicted"/>
<evidence type="ECO:0000256" key="3">
    <source>
        <dbReference type="SAM" id="SignalP"/>
    </source>
</evidence>